<dbReference type="AlphaFoldDB" id="A0A0G0K991"/>
<evidence type="ECO:0000256" key="1">
    <source>
        <dbReference type="SAM" id="Phobius"/>
    </source>
</evidence>
<keyword evidence="1" id="KW-0812">Transmembrane</keyword>
<protein>
    <recommendedName>
        <fullName evidence="4">PrgI family protein</fullName>
    </recommendedName>
</protein>
<comment type="caution">
    <text evidence="2">The sequence shown here is derived from an EMBL/GenBank/DDBJ whole genome shotgun (WGS) entry which is preliminary data.</text>
</comment>
<organism evidence="2 3">
    <name type="scientific">Berkelbacteria bacterium GW2011_GWB1_38_5</name>
    <dbReference type="NCBI Taxonomy" id="1618336"/>
    <lineage>
        <taxon>Bacteria</taxon>
        <taxon>Candidatus Berkelbacteria</taxon>
    </lineage>
</organism>
<proteinExistence type="predicted"/>
<dbReference type="Pfam" id="PF12666">
    <property type="entry name" value="PrgI"/>
    <property type="match status" value="1"/>
</dbReference>
<keyword evidence="1" id="KW-0472">Membrane</keyword>
<evidence type="ECO:0000313" key="3">
    <source>
        <dbReference type="Proteomes" id="UP000034498"/>
    </source>
</evidence>
<evidence type="ECO:0008006" key="4">
    <source>
        <dbReference type="Google" id="ProtNLM"/>
    </source>
</evidence>
<feature type="transmembrane region" description="Helical" evidence="1">
    <location>
        <begin position="21"/>
        <end position="39"/>
    </location>
</feature>
<dbReference type="STRING" id="1618336.US94_C0047G0005"/>
<evidence type="ECO:0000313" key="2">
    <source>
        <dbReference type="EMBL" id="KKQ72050.1"/>
    </source>
</evidence>
<accession>A0A0G0K991</accession>
<gene>
    <name evidence="2" type="ORF">US94_C0047G0005</name>
</gene>
<name>A0A0G0K991_9BACT</name>
<reference evidence="2 3" key="1">
    <citation type="journal article" date="2015" name="Nature">
        <title>rRNA introns, odd ribosomes, and small enigmatic genomes across a large radiation of phyla.</title>
        <authorList>
            <person name="Brown C.T."/>
            <person name="Hug L.A."/>
            <person name="Thomas B.C."/>
            <person name="Sharon I."/>
            <person name="Castelle C.J."/>
            <person name="Singh A."/>
            <person name="Wilkins M.J."/>
            <person name="Williams K.H."/>
            <person name="Banfield J.F."/>
        </authorList>
    </citation>
    <scope>NUCLEOTIDE SEQUENCE [LARGE SCALE GENOMIC DNA]</scope>
</reference>
<dbReference type="InterPro" id="IPR024414">
    <property type="entry name" value="Uncharacterised_PrgI"/>
</dbReference>
<dbReference type="EMBL" id="LBUX01000047">
    <property type="protein sequence ID" value="KKQ72050.1"/>
    <property type="molecule type" value="Genomic_DNA"/>
</dbReference>
<dbReference type="Proteomes" id="UP000034498">
    <property type="component" value="Unassembled WGS sequence"/>
</dbReference>
<sequence>MQFQVPQGIDMEDKIVGPLTLIQFLYLLVGGVIDYLLFLNLKGNFIFWILALPITIFALALAFLKIQDQPVSYFVRAGLSYLSRPKIRIWQRQGFNPSIIKIVQKKATTVKAIPKRRIEKSELEKLAYTLDTQGKR</sequence>
<keyword evidence="1" id="KW-1133">Transmembrane helix</keyword>
<feature type="transmembrane region" description="Helical" evidence="1">
    <location>
        <begin position="45"/>
        <end position="64"/>
    </location>
</feature>